<comment type="similarity">
    <text evidence="2 7">Belongs to the class-II pyridoxal-phosphate-dependent aminotransferase family.</text>
</comment>
<dbReference type="GO" id="GO:0030170">
    <property type="term" value="F:pyridoxal phosphate binding"/>
    <property type="evidence" value="ECO:0007669"/>
    <property type="project" value="InterPro"/>
</dbReference>
<dbReference type="GO" id="GO:0016020">
    <property type="term" value="C:membrane"/>
    <property type="evidence" value="ECO:0007669"/>
    <property type="project" value="GOC"/>
</dbReference>
<evidence type="ECO:0000256" key="6">
    <source>
        <dbReference type="ARBA" id="ARBA00048528"/>
    </source>
</evidence>
<dbReference type="Proteomes" id="UP000053593">
    <property type="component" value="Unassembled WGS sequence"/>
</dbReference>
<dbReference type="InterPro" id="IPR015422">
    <property type="entry name" value="PyrdxlP-dep_Trfase_small"/>
</dbReference>
<dbReference type="Gene3D" id="3.90.1150.10">
    <property type="entry name" value="Aspartate Aminotransferase, domain 1"/>
    <property type="match status" value="2"/>
</dbReference>
<evidence type="ECO:0000256" key="5">
    <source>
        <dbReference type="ARBA" id="ARBA00022898"/>
    </source>
</evidence>
<keyword evidence="4" id="KW-0808">Transferase</keyword>
<evidence type="ECO:0000313" key="10">
    <source>
        <dbReference type="Proteomes" id="UP000053593"/>
    </source>
</evidence>
<reference evidence="9 10" key="1">
    <citation type="submission" date="2014-04" db="EMBL/GenBank/DDBJ databases">
        <title>Evolutionary Origins and Diversification of the Mycorrhizal Mutualists.</title>
        <authorList>
            <consortium name="DOE Joint Genome Institute"/>
            <consortium name="Mycorrhizal Genomics Consortium"/>
            <person name="Kohler A."/>
            <person name="Kuo A."/>
            <person name="Nagy L.G."/>
            <person name="Floudas D."/>
            <person name="Copeland A."/>
            <person name="Barry K.W."/>
            <person name="Cichocki N."/>
            <person name="Veneault-Fourrey C."/>
            <person name="LaButti K."/>
            <person name="Lindquist E.A."/>
            <person name="Lipzen A."/>
            <person name="Lundell T."/>
            <person name="Morin E."/>
            <person name="Murat C."/>
            <person name="Riley R."/>
            <person name="Ohm R."/>
            <person name="Sun H."/>
            <person name="Tunlid A."/>
            <person name="Henrissat B."/>
            <person name="Grigoriev I.V."/>
            <person name="Hibbett D.S."/>
            <person name="Martin F."/>
        </authorList>
    </citation>
    <scope>NUCLEOTIDE SEQUENCE [LARGE SCALE GENOMIC DNA]</scope>
    <source>
        <strain evidence="9 10">FD-317 M1</strain>
    </source>
</reference>
<name>A0A0D0BUT5_9AGAR</name>
<dbReference type="EC" id="2.3.1.50" evidence="3"/>
<evidence type="ECO:0000313" key="9">
    <source>
        <dbReference type="EMBL" id="KIK53339.1"/>
    </source>
</evidence>
<dbReference type="PANTHER" id="PTHR13693:SF3">
    <property type="entry name" value="LD36009P"/>
    <property type="match status" value="1"/>
</dbReference>
<sequence length="255" mass="27671">MYSMEGTMVDLPGLLELKEKYKFDLFVDEAHSIGASGPHGRGVCDYFGVDPRTIDVLMGTLTKSFGASGGYIAGSRTLIDRLRVRSYSGAYAESIFPPVLTQIIASMASVISVDTGGTIVNSNTHKLGLHSSASSSSLTIQQETQYHTIPVRFPNATSLPPTLSSGAGGQMRLRRLSFNSYYLHCGLDKLGFITYGHPSSPIVPLLIFNPAKMIMFHRMMKDHKMPIITVVVGYPATPLISSRVRFCVSASHGGY</sequence>
<dbReference type="Gene3D" id="3.40.640.10">
    <property type="entry name" value="Type I PLP-dependent aspartate aminotransferase-like (Major domain)"/>
    <property type="match status" value="1"/>
</dbReference>
<dbReference type="InterPro" id="IPR015424">
    <property type="entry name" value="PyrdxlP-dep_Trfase"/>
</dbReference>
<evidence type="ECO:0000259" key="8">
    <source>
        <dbReference type="Pfam" id="PF00155"/>
    </source>
</evidence>
<dbReference type="GO" id="GO:0046512">
    <property type="term" value="P:sphingosine biosynthetic process"/>
    <property type="evidence" value="ECO:0007669"/>
    <property type="project" value="TreeGrafter"/>
</dbReference>
<evidence type="ECO:0000256" key="2">
    <source>
        <dbReference type="ARBA" id="ARBA00008392"/>
    </source>
</evidence>
<dbReference type="PROSITE" id="PS00599">
    <property type="entry name" value="AA_TRANSFER_CLASS_2"/>
    <property type="match status" value="1"/>
</dbReference>
<dbReference type="InterPro" id="IPR004839">
    <property type="entry name" value="Aminotransferase_I/II_large"/>
</dbReference>
<feature type="domain" description="Aminotransferase class I/classII large" evidence="8">
    <location>
        <begin position="2"/>
        <end position="106"/>
    </location>
</feature>
<dbReference type="PANTHER" id="PTHR13693">
    <property type="entry name" value="CLASS II AMINOTRANSFERASE/8-AMINO-7-OXONONANOATE SYNTHASE"/>
    <property type="match status" value="1"/>
</dbReference>
<dbReference type="SUPFAM" id="SSF53383">
    <property type="entry name" value="PLP-dependent transferases"/>
    <property type="match status" value="1"/>
</dbReference>
<keyword evidence="5 7" id="KW-0663">Pyridoxal phosphate</keyword>
<organism evidence="9 10">
    <name type="scientific">Collybiopsis luxurians FD-317 M1</name>
    <dbReference type="NCBI Taxonomy" id="944289"/>
    <lineage>
        <taxon>Eukaryota</taxon>
        <taxon>Fungi</taxon>
        <taxon>Dikarya</taxon>
        <taxon>Basidiomycota</taxon>
        <taxon>Agaricomycotina</taxon>
        <taxon>Agaricomycetes</taxon>
        <taxon>Agaricomycetidae</taxon>
        <taxon>Agaricales</taxon>
        <taxon>Marasmiineae</taxon>
        <taxon>Omphalotaceae</taxon>
        <taxon>Collybiopsis</taxon>
        <taxon>Collybiopsis luxurians</taxon>
    </lineage>
</organism>
<dbReference type="GO" id="GO:0004758">
    <property type="term" value="F:serine C-palmitoyltransferase activity"/>
    <property type="evidence" value="ECO:0007669"/>
    <property type="project" value="UniProtKB-EC"/>
</dbReference>
<gene>
    <name evidence="9" type="ORF">GYMLUDRAFT_938071</name>
</gene>
<evidence type="ECO:0000256" key="3">
    <source>
        <dbReference type="ARBA" id="ARBA00013220"/>
    </source>
</evidence>
<evidence type="ECO:0000256" key="4">
    <source>
        <dbReference type="ARBA" id="ARBA00022679"/>
    </source>
</evidence>
<dbReference type="Pfam" id="PF00155">
    <property type="entry name" value="Aminotran_1_2"/>
    <property type="match status" value="1"/>
</dbReference>
<proteinExistence type="inferred from homology"/>
<comment type="cofactor">
    <cofactor evidence="1 7">
        <name>pyridoxal 5'-phosphate</name>
        <dbReference type="ChEBI" id="CHEBI:597326"/>
    </cofactor>
</comment>
<keyword evidence="10" id="KW-1185">Reference proteome</keyword>
<dbReference type="GO" id="GO:0046513">
    <property type="term" value="P:ceramide biosynthetic process"/>
    <property type="evidence" value="ECO:0007669"/>
    <property type="project" value="TreeGrafter"/>
</dbReference>
<protein>
    <recommendedName>
        <fullName evidence="3">serine C-palmitoyltransferase</fullName>
        <ecNumber evidence="3">2.3.1.50</ecNumber>
    </recommendedName>
</protein>
<dbReference type="InterPro" id="IPR050087">
    <property type="entry name" value="AON_synthase_class-II"/>
</dbReference>
<dbReference type="GO" id="GO:0017059">
    <property type="term" value="C:serine palmitoyltransferase complex"/>
    <property type="evidence" value="ECO:0007669"/>
    <property type="project" value="TreeGrafter"/>
</dbReference>
<dbReference type="EMBL" id="KN834830">
    <property type="protein sequence ID" value="KIK53339.1"/>
    <property type="molecule type" value="Genomic_DNA"/>
</dbReference>
<comment type="catalytic activity">
    <reaction evidence="6">
        <text>L-serine + hexadecanoyl-CoA + H(+) = 3-oxosphinganine + CO2 + CoA</text>
        <dbReference type="Rhea" id="RHEA:14761"/>
        <dbReference type="ChEBI" id="CHEBI:15378"/>
        <dbReference type="ChEBI" id="CHEBI:16526"/>
        <dbReference type="ChEBI" id="CHEBI:33384"/>
        <dbReference type="ChEBI" id="CHEBI:57287"/>
        <dbReference type="ChEBI" id="CHEBI:57379"/>
        <dbReference type="ChEBI" id="CHEBI:58299"/>
        <dbReference type="EC" id="2.3.1.50"/>
    </reaction>
</comment>
<dbReference type="InterPro" id="IPR015421">
    <property type="entry name" value="PyrdxlP-dep_Trfase_major"/>
</dbReference>
<dbReference type="InterPro" id="IPR001917">
    <property type="entry name" value="Aminotrans_II_pyridoxalP_BS"/>
</dbReference>
<evidence type="ECO:0000256" key="7">
    <source>
        <dbReference type="RuleBase" id="RU003693"/>
    </source>
</evidence>
<evidence type="ECO:0000256" key="1">
    <source>
        <dbReference type="ARBA" id="ARBA00001933"/>
    </source>
</evidence>
<dbReference type="HOGENOM" id="CLU_015846_2_0_1"/>
<dbReference type="AlphaFoldDB" id="A0A0D0BUT5"/>
<accession>A0A0D0BUT5</accession>
<dbReference type="OrthoDB" id="65434at2759"/>